<feature type="compositionally biased region" description="Low complexity" evidence="1">
    <location>
        <begin position="1193"/>
        <end position="1204"/>
    </location>
</feature>
<accession>A0A7S4RNF8</accession>
<feature type="compositionally biased region" description="Basic and acidic residues" evidence="1">
    <location>
        <begin position="25"/>
        <end position="60"/>
    </location>
</feature>
<feature type="compositionally biased region" description="Pro residues" evidence="1">
    <location>
        <begin position="1174"/>
        <end position="1192"/>
    </location>
</feature>
<feature type="compositionally biased region" description="Pro residues" evidence="1">
    <location>
        <begin position="927"/>
        <end position="938"/>
    </location>
</feature>
<feature type="compositionally biased region" description="Acidic residues" evidence="1">
    <location>
        <begin position="97"/>
        <end position="108"/>
    </location>
</feature>
<feature type="compositionally biased region" description="Low complexity" evidence="1">
    <location>
        <begin position="980"/>
        <end position="1012"/>
    </location>
</feature>
<name>A0A7S4RNF8_9DINO</name>
<sequence length="1256" mass="132883">MMQAMQAQMQMMQGKEKKKKKDKKEKKDKAEGFESAPEKPAKDKKEKKEKEKKAKDKWDSAEWADAWQSSKEGDAVDLWNEVKLPDADTSYALDEKGEGDEEEEDGGDCLFWDELDSLAAGPRTRRGAAGTWDGKSQGGASVLQVPPNRIAEVSRRQERLALVSGAELELSGSVLRISGPTEGRSRAERYARAVITERSDADEHPDITLVPLLAEWAERWRGNESRFEGTGGALVMIESPVAQMASRYTVHQAIEVRWGSAGTWHMATVLGRPAPTRLRVRWCCDGSTEEVDLSRTRPSWQAVIFGPLKDRLATEVSVMVAFEDFAKGTIAARMEVARPCSGIGLEYIDLNIQPNMVPRTMHRLRQSVALKHLVRASGSLKLELFVFPKWSATADRGDAGCALLAGTREQRWQASQFLVAFAAVQEGKAVTFLPPHLAGECRIVGVPIGMMAAFIGSKQSNIGKLMEDTGTFVFNMRERRGRPGKREHDDKTDMLEMMLDQLREGPAGEIVIIGPARAQFSAEIKIRAQIEERYHGYFKAESRSDIEMVDPVEGLGIDMEWLTGDFEDSASRTQAEILSGAANCLVESAGRLVFLAGKRHERVRAHEYLKYITSRRLGKKLTVPYVESRSDAIQLRIPKEVLKSSWLTERLAELSIDSKIAAFIDSWQCPSGWGRIVVLGEMLEQRTDSDTEVFERVKNLVEQTYTWSRRGSSSTAGLVGMWWRVDGDTRLRGSGGSTAGDAPDTDPASGAAPEGCAEGAVAEPGSEPMDAADEGPLYSSEVLAAAPSTPVLDVGVAKVALAVPCTPAPGTSYGAPMSPVDDGGAAPVGNRWPPQPPGGSVDKTAPRRTDSVQEGFRGAPPPKYAMVGHSDEPPTKRFRGAPPPKAAVVGAPPKPKAPAAPRPQAVTQAKKPEGIPLPSTPAAVPAPRTPAPSAPPPAAARVEAAADVPMPSTPAAVARPAGVAAPMPQTPRTSAPPPAAARIDPAEDAASGAAPPRVEAVPSARAPAASARPISAALTDPGLELPPDLPSFSMDVDLAPTLPANPVPKTPAALVGSTSAPRTPAAIANRAPGASTSAPQTPAAIAGNRGAAPQTPAFISGSRGFAPQTPAFTSGKSSAPQTPATKAGRLAPGTPAAISSSTRPVPQTPAAIGSAGKSARNAPSTPAAILVAGPPSPTSAPPSRAPMQPPPAAKQGKAPGAKEPPMSKFAPKRAQVGAAEDSKEADAGDEDATAVTLHHGMTYSEWAAAKLAASKD</sequence>
<protein>
    <submittedName>
        <fullName evidence="2">Uncharacterized protein</fullName>
    </submittedName>
</protein>
<feature type="compositionally biased region" description="Pro residues" evidence="1">
    <location>
        <begin position="892"/>
        <end position="901"/>
    </location>
</feature>
<proteinExistence type="predicted"/>
<feature type="compositionally biased region" description="Low complexity" evidence="1">
    <location>
        <begin position="954"/>
        <end position="967"/>
    </location>
</feature>
<evidence type="ECO:0000313" key="2">
    <source>
        <dbReference type="EMBL" id="CAE4618815.1"/>
    </source>
</evidence>
<feature type="region of interest" description="Disordered" evidence="1">
    <location>
        <begin position="1053"/>
        <end position="1237"/>
    </location>
</feature>
<gene>
    <name evidence="2" type="ORF">AMON00008_LOCUS37504</name>
</gene>
<feature type="compositionally biased region" description="Polar residues" evidence="1">
    <location>
        <begin position="1110"/>
        <end position="1124"/>
    </location>
</feature>
<dbReference type="AlphaFoldDB" id="A0A7S4RNF8"/>
<organism evidence="2">
    <name type="scientific">Alexandrium monilatum</name>
    <dbReference type="NCBI Taxonomy" id="311494"/>
    <lineage>
        <taxon>Eukaryota</taxon>
        <taxon>Sar</taxon>
        <taxon>Alveolata</taxon>
        <taxon>Dinophyceae</taxon>
        <taxon>Gonyaulacales</taxon>
        <taxon>Pyrocystaceae</taxon>
        <taxon>Alexandrium</taxon>
    </lineage>
</organism>
<evidence type="ECO:0000256" key="1">
    <source>
        <dbReference type="SAM" id="MobiDB-lite"/>
    </source>
</evidence>
<feature type="region of interest" description="Disordered" evidence="1">
    <location>
        <begin position="1"/>
        <end position="108"/>
    </location>
</feature>
<feature type="compositionally biased region" description="Low complexity" evidence="1">
    <location>
        <begin position="1"/>
        <end position="13"/>
    </location>
</feature>
<feature type="region of interest" description="Disordered" evidence="1">
    <location>
        <begin position="809"/>
        <end position="1012"/>
    </location>
</feature>
<dbReference type="EMBL" id="HBNR01053436">
    <property type="protein sequence ID" value="CAE4618815.1"/>
    <property type="molecule type" value="Transcribed_RNA"/>
</dbReference>
<reference evidence="2" key="1">
    <citation type="submission" date="2021-01" db="EMBL/GenBank/DDBJ databases">
        <authorList>
            <person name="Corre E."/>
            <person name="Pelletier E."/>
            <person name="Niang G."/>
            <person name="Scheremetjew M."/>
            <person name="Finn R."/>
            <person name="Kale V."/>
            <person name="Holt S."/>
            <person name="Cochrane G."/>
            <person name="Meng A."/>
            <person name="Brown T."/>
            <person name="Cohen L."/>
        </authorList>
    </citation>
    <scope>NUCLEOTIDE SEQUENCE</scope>
    <source>
        <strain evidence="2">CCMP3105</strain>
    </source>
</reference>
<feature type="region of interest" description="Disordered" evidence="1">
    <location>
        <begin position="733"/>
        <end position="774"/>
    </location>
</feature>